<dbReference type="InterPro" id="IPR031165">
    <property type="entry name" value="GNAT_YJDJ"/>
</dbReference>
<feature type="compositionally biased region" description="Basic and acidic residues" evidence="1">
    <location>
        <begin position="1"/>
        <end position="14"/>
    </location>
</feature>
<evidence type="ECO:0000313" key="3">
    <source>
        <dbReference type="EMBL" id="MDS0244660.1"/>
    </source>
</evidence>
<evidence type="ECO:0000256" key="1">
    <source>
        <dbReference type="SAM" id="MobiDB-lite"/>
    </source>
</evidence>
<comment type="caution">
    <text evidence="3">The sequence shown here is derived from an EMBL/GenBank/DDBJ whole genome shotgun (WGS) entry which is preliminary data.</text>
</comment>
<dbReference type="PANTHER" id="PTHR31435">
    <property type="entry name" value="PROTEIN NATD1"/>
    <property type="match status" value="1"/>
</dbReference>
<reference evidence="3 4" key="1">
    <citation type="submission" date="2021-06" db="EMBL/GenBank/DDBJ databases">
        <title>Genome-based taxonomic framework of Microbacterium strains isolated from marine environment, the description of four new species and reclassification of four preexisting species.</title>
        <authorList>
            <person name="Lee S.D."/>
            <person name="Kim S.-M."/>
            <person name="Byeon Y.-S."/>
            <person name="Yang H.L."/>
            <person name="Kim I.S."/>
        </authorList>
    </citation>
    <scope>NUCLEOTIDE SEQUENCE [LARGE SCALE GENOMIC DNA]</scope>
    <source>
        <strain evidence="3 4">KACC 20514</strain>
    </source>
</reference>
<dbReference type="GeneID" id="301457248"/>
<sequence>MPRAYVEDHDERTTVTDNDQTTVTRNDEAGRYEIHVDGELAGFSEFSTDPKGRLRFTHTQTDPAFRGQGLGGTLVAGAMADVARSGETVRPYCPFVAKYLSENDVDGLTVDWPTPRPEASEG</sequence>
<dbReference type="Gene3D" id="3.40.630.30">
    <property type="match status" value="1"/>
</dbReference>
<feature type="region of interest" description="Disordered" evidence="1">
    <location>
        <begin position="1"/>
        <end position="26"/>
    </location>
</feature>
<proteinExistence type="predicted"/>
<gene>
    <name evidence="3" type="ORF">KZC50_03430</name>
</gene>
<evidence type="ECO:0000259" key="2">
    <source>
        <dbReference type="PROSITE" id="PS51729"/>
    </source>
</evidence>
<name>A0AAJ2LUZ4_9MICO</name>
<dbReference type="PROSITE" id="PS51729">
    <property type="entry name" value="GNAT_YJDJ"/>
    <property type="match status" value="1"/>
</dbReference>
<dbReference type="Pfam" id="PF14542">
    <property type="entry name" value="Acetyltransf_CG"/>
    <property type="match status" value="1"/>
</dbReference>
<protein>
    <submittedName>
        <fullName evidence="3">N-acetyltransferase</fullName>
    </submittedName>
</protein>
<dbReference type="EMBL" id="JAHWXH010000001">
    <property type="protein sequence ID" value="MDS0244660.1"/>
    <property type="molecule type" value="Genomic_DNA"/>
</dbReference>
<feature type="domain" description="N-acetyltransferase" evidence="2">
    <location>
        <begin position="24"/>
        <end position="111"/>
    </location>
</feature>
<dbReference type="InterPro" id="IPR045057">
    <property type="entry name" value="Gcn5-rel_NAT"/>
</dbReference>
<dbReference type="CDD" id="cd04301">
    <property type="entry name" value="NAT_SF"/>
    <property type="match status" value="1"/>
</dbReference>
<dbReference type="SUPFAM" id="SSF55729">
    <property type="entry name" value="Acyl-CoA N-acyltransferases (Nat)"/>
    <property type="match status" value="1"/>
</dbReference>
<dbReference type="RefSeq" id="WP_343823355.1">
    <property type="nucleotide sequence ID" value="NZ_BAAAGR010000001.1"/>
</dbReference>
<dbReference type="Proteomes" id="UP001183582">
    <property type="component" value="Unassembled WGS sequence"/>
</dbReference>
<feature type="compositionally biased region" description="Low complexity" evidence="1">
    <location>
        <begin position="15"/>
        <end position="24"/>
    </location>
</feature>
<dbReference type="PANTHER" id="PTHR31435:SF10">
    <property type="entry name" value="BSR4717 PROTEIN"/>
    <property type="match status" value="1"/>
</dbReference>
<evidence type="ECO:0000313" key="4">
    <source>
        <dbReference type="Proteomes" id="UP001183582"/>
    </source>
</evidence>
<dbReference type="InterPro" id="IPR016181">
    <property type="entry name" value="Acyl_CoA_acyltransferase"/>
</dbReference>
<dbReference type="AlphaFoldDB" id="A0AAJ2LUZ4"/>
<organism evidence="3 4">
    <name type="scientific">Microbacterium aurantiacum</name>
    <dbReference type="NCBI Taxonomy" id="162393"/>
    <lineage>
        <taxon>Bacteria</taxon>
        <taxon>Bacillati</taxon>
        <taxon>Actinomycetota</taxon>
        <taxon>Actinomycetes</taxon>
        <taxon>Micrococcales</taxon>
        <taxon>Microbacteriaceae</taxon>
        <taxon>Microbacterium</taxon>
    </lineage>
</organism>
<accession>A0AAJ2LUZ4</accession>